<dbReference type="SUPFAM" id="SSF49785">
    <property type="entry name" value="Galactose-binding domain-like"/>
    <property type="match status" value="2"/>
</dbReference>
<feature type="signal peptide" evidence="4">
    <location>
        <begin position="1"/>
        <end position="18"/>
    </location>
</feature>
<sequence length="4767" mass="529396">MRIALVIFLLLATDKVLFTGASLSSPDDKSSSFETTQQVLVTNVTNTDAGTTPIALEDVPEGIDEFFSDGDTDLSTVESGVSRSRELFSYEKPFSFVSTFFFDGKSEYVCLKARSLKKGSTFHMRPCPNIFNFGHQFTFDTYTGILRMAADRTLCVRWNQTRVYLDKCEEDTVNNKFELKWKRIRALEKGGDSQKWLLGVNPSQKFEKVRLFLKDGPNDNPSLYSWMVRRFHDDRLSMFPSPTPSLEPTSTSKPSSSPTLCKDEEGWVVGGQSIYRGMNCTQLASETEDWCSAIGNIPDHSYNGKGIHEACCICGGSTYTTTFPSTVPSLKPTMSSFPTIKYEPSAHPTDQPSQCVDEDGWKFEFGGVDLGCRAVSENPTEFCERFSSIFYMDKNTYNACCVCGGGNHVSVKPSTVPSTSPTSCPSSRPTSSPEPTKTASVSPSVSPSVSLAPSNYPTAEVGSKFDGDNCNVDSECRNVGVSFCLPNTDPLIDARKICKAPDTENTRFLENFRDPSLRIVRRRSTEIDTTIMQDLLDSPYRPYADIHQAHRGGVLKSFANSGKFNIIGHSWGAIKLSSSYFITENTWLKVRFSVKEKSEGHALCLDFDAIASDSRKCIFLGGSSFDYTDQYNPTSGIDLQNSKIVNLALGMQATQSSTNVHGVSDASKAIDGFIDPQYKEFVDFEKNSVSLTSDGTDEWWEVMLPSIREISRLIVHKATEFELDKLNINICVNDCLHHKIFTKRIETQDKVIDIPLTDLISGNKIRIEKIGAGILGLAEVLVFGPAVDLSSEVEYNFPVGNMLEEGISFGYPLWKGIKENLATVVIKKSSAWRLKVDLVDMAHSHWYIGNIKFFSDQSALNEIDISGGEIIHTESEEPILFGPTEAFAVDAYWKATASDPIYIGVKNLNPVVVNAVMFKHAHIQNWVRKITLQRLDEDGEWVHQFDIFPDEPQISEAPSSGPSVSTSPSLMPSKAPSTIPSDSMFPSMAPSFYPTSQPSLIPSSFHSNQPSNLPSTNPSLSTGPSLSSAPSDRPSTSHMPSNSIAPSVIPSESPSNLPSLSPSMVPSNEPSKSSSLEPSFDPSSEPSLLPSSEPSRIPSSIPSRIPSSKPSLFPTTGPSKSFLPSLSSVPSKEPSVQPSFSNAPTIIPSTPPSISDSPSYSSIPSSAPSLSSKPSLTQLPSASPSLSSFPSSVHSSIPSSSTLPSSSTSPSTAPTSSPMPSFIPSLSSVPSTVPSDIPSDIPSNIPSDVPSTLPSLSLEPSTMPTIAIDGVLETKITSGVSLDTNLIVTDVIVEFTDIPGASVTVSLYKDGTDECTIKTSTVVDDFLHVAMPPNCIGNELFVFGSSPTRIQVFGNPDEASEAVYKRPAINYVALIQDSRSDNLSGDSSFTDVDLYEDFEASEKTGMFRPLIINGVHTSSAISYANVGPFDQDFGGEIHVAPDYLSATLYGNAWKAFKLETPYPVTEQTRIRFSFEVGDEAEGHALCLEDDIDENPFSGKNVRCIMVAGRQYSQWNHVIRQNIALLRPAHHNFDLSSGSTVSLADKAVDGNMNTFTNTGLPDNNEAETDFHIEIEAGYLITEVKIFNRVDAFVERLKHFTIYVKNNDVEQSVLFSRTFTEIPPNGVVHLNDIDINEEFVSSEGLKVGMSINNIGSELGFPHMIGEFQVFGKPMHDEDKSFDFHIGDLFPEIGSQISYVVLLQDNDARQFQGRSKFSNIEIYESLDSENIYARPMETLRDTNPEAPRSHVNFGALTVPELMQSGYGWEDVKSHYPVRTEGWQITHDIFQDPKSDCYFADVTTYGFNGLYPDGTIYNNYLKDTFGSVSNDGGFELASGRSVDLFCSAGAVGYIEEQYLNSFEDSLNQIYAHSQYNQNIASRGVPSQSTKSSGGSGPEKAIDGIRGVYSPLDLEGYPRYPDDFFWAISDNARKSYERGGDTCEKWDDGSSDGKLKDNALCWKKGKLNPGIMFFNDFDDEKYIIQVLKCTSLNENNSYSDNHLCVPKYSQYRFTWINNGNLPGGNARCFQYPQEDVSGWQDNFLCQIPYEVTGAITGEKEEGMDMPWWKLTYEVMYRISEIRITPSVLNTNELKLAKQFKMTIMKGGTEVYTYEGELNGNVVINHGMPVIGDQIKIELTTPGEAGLKVLGLDEVEVIGGLDMQQYIDDFKFSIPEVPFNKTATCNDDIEKMRFQAFICDLDEDVFYRDTSPNPDVWWFPSSLVQPQDFYDEIQAYLELTYADDKHLKAWMIERFQEVNFKRLASLYGYKYDSVHSNQIIEFQSMDSHQKNVRCSPNSETLSNQKYYCFEKNESPKITLTYTNGEEENRKYKILGPEIRDQNNYGFVVTGDVSTNQMYPKYISNGESDTINFSKECYEAFIELLDYNPKQPLPVVKENGELPENCKKSGHCVVHFCDNDKLTLSASTRKSPTRFKIWSNKRGMKDSMIDEDGQETANKEYCLQQAQTSGNCQSAHLQFTAPPNETVFSQQKRRGSIAIEEINPNSSSRISRDCFDFPYEWNFVNYQQRSSGTSDPSNFHDASFETPASIVHQSQVEHIDIANDVGGALAVYYTYDGDGDPFSIRAQVCMEDGLATILPFEASILKEEIGLLSTRTAAISDSGTVVVIESGNILIFFLFDAVTSTWFESTRIDDFKIQSKTILHVGLSTHGHFIGILVESNNKKELFLYQKDLLGLDYSQKFPSRNESAMVNSSFDQVSVYASESGVVSIQVRDKNQDTSYVDPVTFEFHFVCADTNSAFLEGGCQCRRGYVLKNQDNVLKKYMTEDPEDVCVQQVHANMLEVKSNYAIFPLHREGTYNKMREDTSNFEIGDDGVERVVGGIKLEMRNADGGFDDISFADSSKIEYENGKDDSNSPVDLVLENLKPGKLYVLTLRYYETFLAIRFVTECTCERSHALNEKTGAPSNFKIVEQKLGKVFFEFIDNSLCENVFTFVRYSEYEEFSYTIESAVSFASLKLGSNDDCDYEIIDGEEEAADNLNLSKLTVGHTYVYCVRAQSDKGSYMPNPYDTTEDSADLSHSEQNCSPHTIQWEASINGVITTEPNAGLLPIEDVDVEYQLLSTKYEVLSCDGCSGKLTTKAGGGFEISFNVIHPYLKGVTNLDEIPVRISFSKTTEGKETIEHKFLCNNGEFDCSQSGLIVYLKHLEFNKKVHTYDATTVMLAGQVFIDDTVFPGNYGCPISNAEVRIFHMTTDNTTEILSEAFTDGNGNYEAPVVIGASVNLIEIVYHDHKFMAAKHNNYDYDHGVLIIAGELYTGNDFVDVSQAQMYLEVAGGMCNEVLGKGTATISILGCEWPGKTVVQETYRQRIGKLPAAILEVQISEILDENDRRIIPIWEFFQSPPLLRTINLLDTSVIQGLIEDEEESEFKADTGTTKDDFTSPLQDNAMDEEETIRFQYDGDLKMYVSIESPSSYDQKDCYADRSSDWDSFHVIDYMTVFKVRIDLEHEILKDKIYCDMVDDKYQVIVENNIGMDQNSGFSAFYESLDYRTRAALKLCSNIAPPVPDGASASGPCIYSISHNEEGRKAGVDTSFATGRPNPFSPYTRNMFFSVTAPDLSEDIRHKAVFFIEGLYKKGPGNSFVLPTYEPIMVLRDPPGGSSYASYENVVTTTKIVTSSLAVNGDASLSLTVSAGTSFDGDLCTGGGFGAIVLFCTGVADAEFEGEIPLGAEIATDFINEEKEASNSYSTVWSYTTSDEPARAGPESDVFVVPNLSVMFEEVFIVAWNKNKCQPKLEEETNQFANTIIFDVNSDGSKPALSFYSRYHLDLVTIPNLEESILSQQKTIATMEDGEIICCPSRPGSCLGSLDKGRSGRICVSSDFDTEQKKLQTLETALTGWKKAIADEELAKQKAIESNNPISDWFSHSNVDKVTSNQDVVNDLNIGANEHSAPLVPAELIPNAKKLATASALLQDKEGGDSLTNTMRLQIAGDAGMYEMSLSKEAAASYTEQNCNFLTPAVLGGVAGAAGAGLAFGPLLPFAAAALIMAPVISGCNYDLNLSAGIGGLEGDLEFPGVKLGLEAGFDVNINIQHSSTITSEKGVESGISFGLADPDDGDEIIVDIYHDPVYNSFVFNTVGGVTKCRWEPGTAKGEDPRISILTKPSQFIFPDEEMIFGVELANLGDHVYSYFLVGQDVDTETSALQMIFDNGNTLDYEGISIKLNKEEPIPRHIRVVKGANDFTFKPVKLALRSACEFAMDYETYPIVEELYNHVDANGQKKLKWLEPCPTVQFAGELKRDQSFSVNTQSTDRNVLSVTVFNPEAGKRKTFRDMMIPNGRLEKIQLLYREVGQVNWKNAKGMTDDGLLFDVDFTQQTEDEYGYVTMEWYIGGGTLPDGRYQLAVESKCADVGGPDEFLFHRTNIISGNIDFNPPEQFGYTLPLSQRVFFGQEMKVIFTEPIDCDLPLTFDIEMTVEETRNDPEIVLKKEDLLLICENRVLKIQVDYTRINPRILNGRDFVVEVGRIGGESASYIADRNGNPIDHQTKGNIRFAKQFVNANLRRSLTEFQLTKRNESVECIQKSEFDHANDLNLELGHLVGMDNQDRLRVSDISCNQSKSSITAKVEILPSSGGRKLLKGSKTSEEDISTDLMLKLSDSLLHREGQFRRLQDTDKTPKYVISQLRIIPDEEDVKKYSATETEKKEEQQILSSLIGNEFGQPSLVAFAGNINLKKQMTSENKKIDKLENLEKILLEERNEIEEERNRLRKEKEEDLTNLVREFENKRSGFDLKEVFVMQAVFLFIGCMLGAVSIFLWRGNK</sequence>
<evidence type="ECO:0000256" key="1">
    <source>
        <dbReference type="SAM" id="Coils"/>
    </source>
</evidence>
<feature type="region of interest" description="Disordered" evidence="2">
    <location>
        <begin position="239"/>
        <end position="262"/>
    </location>
</feature>
<feature type="compositionally biased region" description="Low complexity" evidence="2">
    <location>
        <begin position="1141"/>
        <end position="1235"/>
    </location>
</feature>
<accession>A0AAD3DBW2</accession>
<name>A0AAD3DBW2_9STRA</name>
<feature type="compositionally biased region" description="Low complexity" evidence="2">
    <location>
        <begin position="244"/>
        <end position="259"/>
    </location>
</feature>
<feature type="transmembrane region" description="Helical" evidence="3">
    <location>
        <begin position="4742"/>
        <end position="4763"/>
    </location>
</feature>
<evidence type="ECO:0000313" key="6">
    <source>
        <dbReference type="Proteomes" id="UP001054902"/>
    </source>
</evidence>
<feature type="region of interest" description="Disordered" evidence="2">
    <location>
        <begin position="414"/>
        <end position="453"/>
    </location>
</feature>
<dbReference type="Gene3D" id="2.60.120.260">
    <property type="entry name" value="Galactose-binding domain-like"/>
    <property type="match status" value="2"/>
</dbReference>
<feature type="chain" id="PRO_5042032811" evidence="4">
    <location>
        <begin position="19"/>
        <end position="4767"/>
    </location>
</feature>
<feature type="region of interest" description="Disordered" evidence="2">
    <location>
        <begin position="1877"/>
        <end position="1897"/>
    </location>
</feature>
<protein>
    <submittedName>
        <fullName evidence="5">Uncharacterized protein</fullName>
    </submittedName>
</protein>
<dbReference type="PROSITE" id="PS50231">
    <property type="entry name" value="RICIN_B_LECTIN"/>
    <property type="match status" value="1"/>
</dbReference>
<feature type="compositionally biased region" description="Low complexity" evidence="2">
    <location>
        <begin position="1250"/>
        <end position="1259"/>
    </location>
</feature>
<feature type="compositionally biased region" description="Low complexity" evidence="2">
    <location>
        <begin position="955"/>
        <end position="969"/>
    </location>
</feature>
<feature type="compositionally biased region" description="Polar residues" evidence="2">
    <location>
        <begin position="1023"/>
        <end position="1045"/>
    </location>
</feature>
<dbReference type="Proteomes" id="UP001054902">
    <property type="component" value="Unassembled WGS sequence"/>
</dbReference>
<feature type="compositionally biased region" description="Low complexity" evidence="2">
    <location>
        <begin position="1050"/>
        <end position="1112"/>
    </location>
</feature>
<evidence type="ECO:0000256" key="4">
    <source>
        <dbReference type="SAM" id="SignalP"/>
    </source>
</evidence>
<reference evidence="5 6" key="1">
    <citation type="journal article" date="2021" name="Sci. Rep.">
        <title>The genome of the diatom Chaetoceros tenuissimus carries an ancient integrated fragment of an extant virus.</title>
        <authorList>
            <person name="Hongo Y."/>
            <person name="Kimura K."/>
            <person name="Takaki Y."/>
            <person name="Yoshida Y."/>
            <person name="Baba S."/>
            <person name="Kobayashi G."/>
            <person name="Nagasaki K."/>
            <person name="Hano T."/>
            <person name="Tomaru Y."/>
        </authorList>
    </citation>
    <scope>NUCLEOTIDE SEQUENCE [LARGE SCALE GENOMIC DNA]</scope>
    <source>
        <strain evidence="5 6">NIES-3715</strain>
    </source>
</reference>
<feature type="compositionally biased region" description="Polar residues" evidence="2">
    <location>
        <begin position="1113"/>
        <end position="1140"/>
    </location>
</feature>
<dbReference type="PANTHER" id="PTHR35365">
    <property type="entry name" value="LP04239P"/>
    <property type="match status" value="1"/>
</dbReference>
<evidence type="ECO:0000313" key="5">
    <source>
        <dbReference type="EMBL" id="GFH61147.1"/>
    </source>
</evidence>
<proteinExistence type="predicted"/>
<dbReference type="PANTHER" id="PTHR35365:SF18">
    <property type="entry name" value="MUCIN-19-LIKE-RELATED"/>
    <property type="match status" value="1"/>
</dbReference>
<evidence type="ECO:0000256" key="2">
    <source>
        <dbReference type="SAM" id="MobiDB-lite"/>
    </source>
</evidence>
<keyword evidence="1" id="KW-0175">Coiled coil</keyword>
<evidence type="ECO:0000256" key="3">
    <source>
        <dbReference type="SAM" id="Phobius"/>
    </source>
</evidence>
<gene>
    <name evidence="5" type="ORF">CTEN210_17623</name>
</gene>
<dbReference type="InterPro" id="IPR008979">
    <property type="entry name" value="Galactose-bd-like_sf"/>
</dbReference>
<keyword evidence="6" id="KW-1185">Reference proteome</keyword>
<feature type="compositionally biased region" description="Low complexity" evidence="2">
    <location>
        <begin position="1007"/>
        <end position="1022"/>
    </location>
</feature>
<feature type="compositionally biased region" description="Polar residues" evidence="2">
    <location>
        <begin position="1877"/>
        <end position="1888"/>
    </location>
</feature>
<keyword evidence="3" id="KW-0812">Transmembrane</keyword>
<comment type="caution">
    <text evidence="5">The sequence shown here is derived from an EMBL/GenBank/DDBJ whole genome shotgun (WGS) entry which is preliminary data.</text>
</comment>
<feature type="region of interest" description="Disordered" evidence="2">
    <location>
        <begin position="999"/>
        <end position="1259"/>
    </location>
</feature>
<keyword evidence="4" id="KW-0732">Signal</keyword>
<feature type="coiled-coil region" evidence="1">
    <location>
        <begin position="4676"/>
        <end position="4724"/>
    </location>
</feature>
<feature type="region of interest" description="Disordered" evidence="2">
    <location>
        <begin position="952"/>
        <end position="981"/>
    </location>
</feature>
<dbReference type="InterPro" id="IPR053121">
    <property type="entry name" value="Spore_Coat_Assembly"/>
</dbReference>
<organism evidence="5 6">
    <name type="scientific">Chaetoceros tenuissimus</name>
    <dbReference type="NCBI Taxonomy" id="426638"/>
    <lineage>
        <taxon>Eukaryota</taxon>
        <taxon>Sar</taxon>
        <taxon>Stramenopiles</taxon>
        <taxon>Ochrophyta</taxon>
        <taxon>Bacillariophyta</taxon>
        <taxon>Coscinodiscophyceae</taxon>
        <taxon>Chaetocerotophycidae</taxon>
        <taxon>Chaetocerotales</taxon>
        <taxon>Chaetocerotaceae</taxon>
        <taxon>Chaetoceros</taxon>
    </lineage>
</organism>
<keyword evidence="3" id="KW-1133">Transmembrane helix</keyword>
<keyword evidence="3" id="KW-0472">Membrane</keyword>
<dbReference type="EMBL" id="BLLK01000071">
    <property type="protein sequence ID" value="GFH61147.1"/>
    <property type="molecule type" value="Genomic_DNA"/>
</dbReference>